<dbReference type="PANTHER" id="PTHR43205:SF42">
    <property type="entry name" value="ALCOHOL DEHYDROGENASE, ZINC-CONTAINING (AFU_ORTHOLOGUE AFUA_7G04530)"/>
    <property type="match status" value="1"/>
</dbReference>
<dbReference type="EMBL" id="JAOG01000003">
    <property type="protein sequence ID" value="EUA53584.1"/>
    <property type="molecule type" value="Genomic_DNA"/>
</dbReference>
<evidence type="ECO:0000259" key="3">
    <source>
        <dbReference type="Pfam" id="PF16884"/>
    </source>
</evidence>
<evidence type="ECO:0000256" key="1">
    <source>
        <dbReference type="ARBA" id="ARBA00023002"/>
    </source>
</evidence>
<dbReference type="AlphaFoldDB" id="X8CBU6"/>
<evidence type="ECO:0000313" key="5">
    <source>
        <dbReference type="Proteomes" id="UP000020825"/>
    </source>
</evidence>
<feature type="compositionally biased region" description="Low complexity" evidence="2">
    <location>
        <begin position="163"/>
        <end position="175"/>
    </location>
</feature>
<name>X8CBU6_MYCIT</name>
<dbReference type="InterPro" id="IPR045010">
    <property type="entry name" value="MDR_fam"/>
</dbReference>
<organism evidence="4 5">
    <name type="scientific">Mycobacterium intracellulare 1956</name>
    <dbReference type="NCBI Taxonomy" id="1299331"/>
    <lineage>
        <taxon>Bacteria</taxon>
        <taxon>Bacillati</taxon>
        <taxon>Actinomycetota</taxon>
        <taxon>Actinomycetes</taxon>
        <taxon>Mycobacteriales</taxon>
        <taxon>Mycobacteriaceae</taxon>
        <taxon>Mycobacterium</taxon>
        <taxon>Mycobacterium avium complex (MAC)</taxon>
    </lineage>
</organism>
<evidence type="ECO:0000313" key="4">
    <source>
        <dbReference type="EMBL" id="EUA53584.1"/>
    </source>
</evidence>
<dbReference type="GO" id="GO:0016628">
    <property type="term" value="F:oxidoreductase activity, acting on the CH-CH group of donors, NAD or NADP as acceptor"/>
    <property type="evidence" value="ECO:0007669"/>
    <property type="project" value="InterPro"/>
</dbReference>
<dbReference type="PANTHER" id="PTHR43205">
    <property type="entry name" value="PROSTAGLANDIN REDUCTASE"/>
    <property type="match status" value="1"/>
</dbReference>
<protein>
    <submittedName>
        <fullName evidence="4">Putative 2-alkenal reductase</fullName>
    </submittedName>
</protein>
<dbReference type="Proteomes" id="UP000020825">
    <property type="component" value="Unassembled WGS sequence"/>
</dbReference>
<dbReference type="InterPro" id="IPR011032">
    <property type="entry name" value="GroES-like_sf"/>
</dbReference>
<evidence type="ECO:0000256" key="2">
    <source>
        <dbReference type="SAM" id="MobiDB-lite"/>
    </source>
</evidence>
<sequence>MPDLPNRQVLLRRRPSGLVRPDDTEMVTAPAPEPAEGEALLRTTYVGIDAAARTWLDDQPSYLPPVQLGEVIRAAGIGEVVASRCDAFAVGDVVTTLTGFQEYVIIRDDLFSTPIPGEDDQLAIMSVYGPTGATAYFGMTDIGRPQPGRPSWCRRPRGPPGRWPGKSPRSPAPGWWASRAARRNAGRWWRTSGSTRASTTRTTTSSRRSKSIARNGWTSTSTTWAGPSSTPSWAGWPPARAWCCAASSPAT</sequence>
<feature type="region of interest" description="Disordered" evidence="2">
    <location>
        <begin position="147"/>
        <end position="175"/>
    </location>
</feature>
<dbReference type="Gene3D" id="3.90.180.10">
    <property type="entry name" value="Medium-chain alcohol dehydrogenases, catalytic domain"/>
    <property type="match status" value="1"/>
</dbReference>
<reference evidence="4 5" key="1">
    <citation type="submission" date="2013-12" db="EMBL/GenBank/DDBJ databases">
        <authorList>
            <person name="Zelazny A."/>
            <person name="Olivier K."/>
            <person name="Holland S."/>
            <person name="Lenaerts A."/>
            <person name="Ordway D."/>
            <person name="DeGroote M.A."/>
            <person name="Parker T."/>
            <person name="Sizemore C."/>
            <person name="Tallon L.J."/>
            <person name="Sadzewicz L.K."/>
            <person name="Sengamalay N."/>
            <person name="Fraser C.M."/>
            <person name="Hine E."/>
            <person name="Shefchek K.A."/>
            <person name="Das S.P."/>
            <person name="Tettelin H."/>
        </authorList>
    </citation>
    <scope>NUCLEOTIDE SEQUENCE [LARGE SCALE GENOMIC DNA]</scope>
    <source>
        <strain evidence="4 5">1956</strain>
    </source>
</reference>
<feature type="region of interest" description="Disordered" evidence="2">
    <location>
        <begin position="189"/>
        <end position="237"/>
    </location>
</feature>
<feature type="compositionally biased region" description="Low complexity" evidence="2">
    <location>
        <begin position="189"/>
        <end position="206"/>
    </location>
</feature>
<dbReference type="InterPro" id="IPR041694">
    <property type="entry name" value="ADH_N_2"/>
</dbReference>
<accession>X8CBU6</accession>
<dbReference type="SUPFAM" id="SSF50129">
    <property type="entry name" value="GroES-like"/>
    <property type="match status" value="1"/>
</dbReference>
<feature type="domain" description="Oxidoreductase N-terminal" evidence="3">
    <location>
        <begin position="7"/>
        <end position="108"/>
    </location>
</feature>
<feature type="compositionally biased region" description="Polar residues" evidence="2">
    <location>
        <begin position="216"/>
        <end position="232"/>
    </location>
</feature>
<comment type="caution">
    <text evidence="4">The sequence shown here is derived from an EMBL/GenBank/DDBJ whole genome shotgun (WGS) entry which is preliminary data.</text>
</comment>
<dbReference type="PATRIC" id="fig|1299331.3.peg.5102"/>
<proteinExistence type="predicted"/>
<keyword evidence="1" id="KW-0560">Oxidoreductase</keyword>
<dbReference type="Pfam" id="PF16884">
    <property type="entry name" value="ADH_N_2"/>
    <property type="match status" value="1"/>
</dbReference>
<gene>
    <name evidence="4" type="ORF">I550_5222</name>
</gene>